<feature type="region of interest" description="Disordered" evidence="9">
    <location>
        <begin position="1457"/>
        <end position="1480"/>
    </location>
</feature>
<evidence type="ECO:0000256" key="4">
    <source>
        <dbReference type="ARBA" id="ARBA00022722"/>
    </source>
</evidence>
<dbReference type="InterPro" id="IPR050951">
    <property type="entry name" value="Retrovirus_Pol_polyprotein"/>
</dbReference>
<dbReference type="GO" id="GO:0003676">
    <property type="term" value="F:nucleic acid binding"/>
    <property type="evidence" value="ECO:0007669"/>
    <property type="project" value="InterPro"/>
</dbReference>
<feature type="domain" description="Reverse transcriptase" evidence="10">
    <location>
        <begin position="526"/>
        <end position="707"/>
    </location>
</feature>
<dbReference type="FunFam" id="3.10.10.10:FF:000007">
    <property type="entry name" value="Retrovirus-related Pol polyprotein from transposon 17.6-like Protein"/>
    <property type="match status" value="1"/>
</dbReference>
<dbReference type="PANTHER" id="PTHR37984:SF5">
    <property type="entry name" value="PROTEIN NYNRIN-LIKE"/>
    <property type="match status" value="1"/>
</dbReference>
<keyword evidence="1" id="KW-0645">Protease</keyword>
<gene>
    <name evidence="12" type="ORF">FSP39_013636</name>
</gene>
<feature type="domain" description="Integrase catalytic" evidence="11">
    <location>
        <begin position="1121"/>
        <end position="1285"/>
    </location>
</feature>
<dbReference type="Proteomes" id="UP001186944">
    <property type="component" value="Unassembled WGS sequence"/>
</dbReference>
<dbReference type="InterPro" id="IPR043502">
    <property type="entry name" value="DNA/RNA_pol_sf"/>
</dbReference>
<keyword evidence="7" id="KW-0695">RNA-directed DNA polymerase</keyword>
<dbReference type="SUPFAM" id="SSF53098">
    <property type="entry name" value="Ribonuclease H-like"/>
    <property type="match status" value="1"/>
</dbReference>
<dbReference type="InterPro" id="IPR012337">
    <property type="entry name" value="RNaseH-like_sf"/>
</dbReference>
<feature type="region of interest" description="Disordered" evidence="9">
    <location>
        <begin position="281"/>
        <end position="306"/>
    </location>
</feature>
<dbReference type="PROSITE" id="PS50878">
    <property type="entry name" value="RT_POL"/>
    <property type="match status" value="1"/>
</dbReference>
<organism evidence="12 13">
    <name type="scientific">Pinctada imbricata</name>
    <name type="common">Atlantic pearl-oyster</name>
    <name type="synonym">Pinctada martensii</name>
    <dbReference type="NCBI Taxonomy" id="66713"/>
    <lineage>
        <taxon>Eukaryota</taxon>
        <taxon>Metazoa</taxon>
        <taxon>Spiralia</taxon>
        <taxon>Lophotrochozoa</taxon>
        <taxon>Mollusca</taxon>
        <taxon>Bivalvia</taxon>
        <taxon>Autobranchia</taxon>
        <taxon>Pteriomorphia</taxon>
        <taxon>Pterioida</taxon>
        <taxon>Pterioidea</taxon>
        <taxon>Pteriidae</taxon>
        <taxon>Pinctada</taxon>
    </lineage>
</organism>
<accession>A0AA89BZD0</accession>
<dbReference type="Gene3D" id="3.10.10.10">
    <property type="entry name" value="HIV Type 1 Reverse Transcriptase, subunit A, domain 1"/>
    <property type="match status" value="1"/>
</dbReference>
<evidence type="ECO:0000256" key="3">
    <source>
        <dbReference type="ARBA" id="ARBA00022695"/>
    </source>
</evidence>
<evidence type="ECO:0000256" key="6">
    <source>
        <dbReference type="ARBA" id="ARBA00022801"/>
    </source>
</evidence>
<dbReference type="InterPro" id="IPR000477">
    <property type="entry name" value="RT_dom"/>
</dbReference>
<dbReference type="InterPro" id="IPR036397">
    <property type="entry name" value="RNaseH_sf"/>
</dbReference>
<dbReference type="FunFam" id="3.30.420.10:FF:000032">
    <property type="entry name" value="Retrovirus-related Pol polyprotein from transposon 297-like Protein"/>
    <property type="match status" value="1"/>
</dbReference>
<dbReference type="FunFam" id="3.30.70.270:FF:000020">
    <property type="entry name" value="Transposon Tf2-6 polyprotein-like Protein"/>
    <property type="match status" value="1"/>
</dbReference>
<protein>
    <recommendedName>
        <fullName evidence="14">Reverse transcriptase</fullName>
    </recommendedName>
</protein>
<evidence type="ECO:0000256" key="1">
    <source>
        <dbReference type="ARBA" id="ARBA00022670"/>
    </source>
</evidence>
<comment type="caution">
    <text evidence="12">The sequence shown here is derived from an EMBL/GenBank/DDBJ whole genome shotgun (WGS) entry which is preliminary data.</text>
</comment>
<feature type="coiled-coil region" evidence="8">
    <location>
        <begin position="12"/>
        <end position="53"/>
    </location>
</feature>
<dbReference type="Pfam" id="PF00078">
    <property type="entry name" value="RVT_1"/>
    <property type="match status" value="1"/>
</dbReference>
<evidence type="ECO:0000259" key="11">
    <source>
        <dbReference type="PROSITE" id="PS50994"/>
    </source>
</evidence>
<evidence type="ECO:0000313" key="13">
    <source>
        <dbReference type="Proteomes" id="UP001186944"/>
    </source>
</evidence>
<dbReference type="PROSITE" id="PS50994">
    <property type="entry name" value="INTEGRASE"/>
    <property type="match status" value="1"/>
</dbReference>
<keyword evidence="13" id="KW-1185">Reference proteome</keyword>
<dbReference type="Pfam" id="PF00665">
    <property type="entry name" value="rve"/>
    <property type="match status" value="1"/>
</dbReference>
<evidence type="ECO:0000259" key="10">
    <source>
        <dbReference type="PROSITE" id="PS50878"/>
    </source>
</evidence>
<dbReference type="CDD" id="cd09274">
    <property type="entry name" value="RNase_HI_RT_Ty3"/>
    <property type="match status" value="1"/>
</dbReference>
<evidence type="ECO:0000313" key="12">
    <source>
        <dbReference type="EMBL" id="KAK3100025.1"/>
    </source>
</evidence>
<evidence type="ECO:0000256" key="9">
    <source>
        <dbReference type="SAM" id="MobiDB-lite"/>
    </source>
</evidence>
<dbReference type="GO" id="GO:0008233">
    <property type="term" value="F:peptidase activity"/>
    <property type="evidence" value="ECO:0007669"/>
    <property type="project" value="UniProtKB-KW"/>
</dbReference>
<dbReference type="InterPro" id="IPR041588">
    <property type="entry name" value="Integrase_H2C2"/>
</dbReference>
<keyword evidence="3" id="KW-0548">Nucleotidyltransferase</keyword>
<keyword evidence="4" id="KW-0540">Nuclease</keyword>
<dbReference type="GO" id="GO:0015074">
    <property type="term" value="P:DNA integration"/>
    <property type="evidence" value="ECO:0007669"/>
    <property type="project" value="InterPro"/>
</dbReference>
<evidence type="ECO:0000256" key="5">
    <source>
        <dbReference type="ARBA" id="ARBA00022759"/>
    </source>
</evidence>
<dbReference type="SUPFAM" id="SSF56672">
    <property type="entry name" value="DNA/RNA polymerases"/>
    <property type="match status" value="1"/>
</dbReference>
<keyword evidence="2" id="KW-0808">Transferase</keyword>
<evidence type="ECO:0000256" key="2">
    <source>
        <dbReference type="ARBA" id="ARBA00022679"/>
    </source>
</evidence>
<dbReference type="FunFam" id="1.10.340.70:FF:000001">
    <property type="entry name" value="Retrovirus-related Pol polyprotein from transposon gypsy-like Protein"/>
    <property type="match status" value="1"/>
</dbReference>
<dbReference type="PANTHER" id="PTHR37984">
    <property type="entry name" value="PROTEIN CBG26694"/>
    <property type="match status" value="1"/>
</dbReference>
<feature type="compositionally biased region" description="Low complexity" evidence="9">
    <location>
        <begin position="284"/>
        <end position="293"/>
    </location>
</feature>
<evidence type="ECO:0000256" key="7">
    <source>
        <dbReference type="ARBA" id="ARBA00022918"/>
    </source>
</evidence>
<dbReference type="InterPro" id="IPR041373">
    <property type="entry name" value="RT_RNaseH"/>
</dbReference>
<proteinExistence type="predicted"/>
<evidence type="ECO:0000256" key="8">
    <source>
        <dbReference type="SAM" id="Coils"/>
    </source>
</evidence>
<dbReference type="InterPro" id="IPR001584">
    <property type="entry name" value="Integrase_cat-core"/>
</dbReference>
<name>A0AA89BZD0_PINIB</name>
<dbReference type="EMBL" id="VSWD01000006">
    <property type="protein sequence ID" value="KAK3100025.1"/>
    <property type="molecule type" value="Genomic_DNA"/>
</dbReference>
<evidence type="ECO:0008006" key="14">
    <source>
        <dbReference type="Google" id="ProtNLM"/>
    </source>
</evidence>
<dbReference type="CDD" id="cd01647">
    <property type="entry name" value="RT_LTR"/>
    <property type="match status" value="1"/>
</dbReference>
<keyword evidence="6" id="KW-0378">Hydrolase</keyword>
<dbReference type="Gene3D" id="3.30.70.270">
    <property type="match status" value="2"/>
</dbReference>
<dbReference type="GO" id="GO:0003964">
    <property type="term" value="F:RNA-directed DNA polymerase activity"/>
    <property type="evidence" value="ECO:0007669"/>
    <property type="project" value="UniProtKB-KW"/>
</dbReference>
<dbReference type="Pfam" id="PF17921">
    <property type="entry name" value="Integrase_H2C2"/>
    <property type="match status" value="1"/>
</dbReference>
<dbReference type="FunFam" id="3.10.20.370:FF:000001">
    <property type="entry name" value="Retrovirus-related Pol polyprotein from transposon 17.6-like protein"/>
    <property type="match status" value="1"/>
</dbReference>
<reference evidence="12" key="1">
    <citation type="submission" date="2019-08" db="EMBL/GenBank/DDBJ databases">
        <title>The improved chromosome-level genome for the pearl oyster Pinctada fucata martensii using PacBio sequencing and Hi-C.</title>
        <authorList>
            <person name="Zheng Z."/>
        </authorList>
    </citation>
    <scope>NUCLEOTIDE SEQUENCE</scope>
    <source>
        <strain evidence="12">ZZ-2019</strain>
        <tissue evidence="12">Adductor muscle</tissue>
    </source>
</reference>
<dbReference type="Gene3D" id="3.30.420.10">
    <property type="entry name" value="Ribonuclease H-like superfamily/Ribonuclease H"/>
    <property type="match status" value="1"/>
</dbReference>
<keyword evidence="5" id="KW-0255">Endonuclease</keyword>
<dbReference type="Gene3D" id="1.10.340.70">
    <property type="match status" value="1"/>
</dbReference>
<sequence length="1480" mass="167736">MPMPGNTEPPTNEQLVGRVDELKQKHAEDQQKLADMQKKIDQLILQNQSLRQDATPEVTVVGSAADSIPSASPAAPSVPLQTTACKARIPVPPLDKFDGQSVSATEWWLTFMSFVTLHNMSEVTAIRALPFYLAGIAFQWFMHLTPDYKTTLAKVEEAFYKRFKPKAPINKEVIRVNQAPGETVDHYIFRVRRLAADSTMDEGMITFFAQEGLLDRLRTIVVPQRPSTLDELREQAVLAESAVTSRSHDPSPINIAEAIQEGMQAAVGSLKEAVIASVDDRLGSRQSPSQPKPSRSDRGPQQSTKNKFCFRCGDTNNETPLVCPLEIDAGLARTMRHVTIPKRSETLVEVQLSRCREGELVYLNPLPSLTVSNQLIAAKCLVEVQPNKKALIKVLNPTYSDVRLKRRQIMATIEEVNPNEIVSLDDTSRPDISITEGVARLPQSEEVKLDFDLSDSDLTNEQKEDLLRFLTQYKDVFSTDLSQIGKTSLYKHKIDTVPGSKPVRKQFYRTSPVASQVIREHVNEMLQNDIIQPSNSEWHSPVVLVKKKNGQTRFACDYRALNKITIPMSFPLPHIETVFDSIGDAKAQIFTNLDFKSAFWQVEMSPCSRHKAAFITQDGVYEWKRMPFGLMNAPISFQTLMSGVLRELNFKSVLVYIDDVLIYSKDYDSHLKDLSMVFKKLKEAGLTLEPSKCHFAVRQLKFLGHIISKNGVEVDPEKTRIVSELPAPKKQKQVRSFLGMANYYRRFIPNFAKIAAPLYDLLKKDKPFKWSDPCQESFDKLKSALLSAPILAYPDPVKNFVLTCDASNSAIGFYLSQMSTDNREHVIAYGGKALTKEERNYTTSEKELLAVVKGVEAYRPYLVGRKFTIYTDHRALVWLKSAKHTGRLERWALRLQEYEFDIIHRPGKSNYVADALSRVPYPDADAEHVPDESSIPEVNTLEAPSGMPDSQEGIQVNLFYSPDDTEIIALAPEQYDLTSGKVDLFQLQKDCDDFRDIIKYLEDNELPVDAKSRDKVVSEAKHYGIVDGILVHFYQRRCKRQPTEFRYIKQVAMPQVLREECLKQYHDSLAGGGHLGIEKVSTAMVLRYYWPHMHQDIVDYIRSCIRCQQAKRNTNPSRPPLSSMPRRDRFDCWQIDILGPIHKSPEGYEYILLCIEAHSRWPEAIPLKTQSATEVANALFTNIISRFGAPSILFSDRGRNFMSNLIGALCEIFEISRHHTSSYHPNTNGLVERQNSVIAQCLRTYCSRDQSRWPSILPGIMMSFRKAVSSHSTEFSPFYLMFGEEMRLPFDVDLQPKDTLGRDAKQYLDHFLSNLKIAHEVAKKNDSLNQQRNKALHDKNIREPTFKINDLVMMTIHQIPKGQSAKLYDKATGPFKIVELGPNYTYKLKRCSDNKLHKSLISAIHLKHYYDPSIRRVSIPPLASDPTPTAWYINPTKPSNPTSIISEFPGTTHSCSAPTCTSHTTNSKQDSTQFPGQLTA</sequence>
<keyword evidence="8" id="KW-0175">Coiled coil</keyword>
<dbReference type="GO" id="GO:0006508">
    <property type="term" value="P:proteolysis"/>
    <property type="evidence" value="ECO:0007669"/>
    <property type="project" value="UniProtKB-KW"/>
</dbReference>
<dbReference type="GO" id="GO:0004519">
    <property type="term" value="F:endonuclease activity"/>
    <property type="evidence" value="ECO:0007669"/>
    <property type="project" value="UniProtKB-KW"/>
</dbReference>
<dbReference type="Pfam" id="PF17917">
    <property type="entry name" value="RT_RNaseH"/>
    <property type="match status" value="1"/>
</dbReference>
<dbReference type="InterPro" id="IPR043128">
    <property type="entry name" value="Rev_trsase/Diguanyl_cyclase"/>
</dbReference>